<dbReference type="Proteomes" id="UP000269945">
    <property type="component" value="Unassembled WGS sequence"/>
</dbReference>
<keyword evidence="3" id="KW-1185">Reference proteome</keyword>
<feature type="non-terminal residue" evidence="2">
    <location>
        <position position="63"/>
    </location>
</feature>
<dbReference type="EMBL" id="CYRY02005237">
    <property type="protein sequence ID" value="VCW69681.1"/>
    <property type="molecule type" value="Genomic_DNA"/>
</dbReference>
<evidence type="ECO:0000313" key="3">
    <source>
        <dbReference type="Proteomes" id="UP000269945"/>
    </source>
</evidence>
<feature type="region of interest" description="Disordered" evidence="1">
    <location>
        <begin position="1"/>
        <end position="63"/>
    </location>
</feature>
<gene>
    <name evidence="2" type="ORF">BN2614_LOCUS1</name>
</gene>
<evidence type="ECO:0000313" key="2">
    <source>
        <dbReference type="EMBL" id="VCW69681.1"/>
    </source>
</evidence>
<evidence type="ECO:0000256" key="1">
    <source>
        <dbReference type="SAM" id="MobiDB-lite"/>
    </source>
</evidence>
<feature type="compositionally biased region" description="Basic and acidic residues" evidence="1">
    <location>
        <begin position="17"/>
        <end position="37"/>
    </location>
</feature>
<accession>A0A9X9PWH8</accession>
<proteinExistence type="predicted"/>
<reference evidence="2 3" key="1">
    <citation type="submission" date="2018-10" db="EMBL/GenBank/DDBJ databases">
        <authorList>
            <person name="Ekblom R."/>
            <person name="Jareborg N."/>
        </authorList>
    </citation>
    <scope>NUCLEOTIDE SEQUENCE [LARGE SCALE GENOMIC DNA]</scope>
    <source>
        <tissue evidence="2">Muscle</tissue>
    </source>
</reference>
<protein>
    <submittedName>
        <fullName evidence="2">Uncharacterized protein</fullName>
    </submittedName>
</protein>
<name>A0A9X9PWH8_GULGU</name>
<dbReference type="AlphaFoldDB" id="A0A9X9PWH8"/>
<feature type="non-terminal residue" evidence="2">
    <location>
        <position position="1"/>
    </location>
</feature>
<comment type="caution">
    <text evidence="2">The sequence shown here is derived from an EMBL/GenBank/DDBJ whole genome shotgun (WGS) entry which is preliminary data.</text>
</comment>
<organism evidence="2 3">
    <name type="scientific">Gulo gulo</name>
    <name type="common">Wolverine</name>
    <name type="synonym">Gluton</name>
    <dbReference type="NCBI Taxonomy" id="48420"/>
    <lineage>
        <taxon>Eukaryota</taxon>
        <taxon>Metazoa</taxon>
        <taxon>Chordata</taxon>
        <taxon>Craniata</taxon>
        <taxon>Vertebrata</taxon>
        <taxon>Euteleostomi</taxon>
        <taxon>Mammalia</taxon>
        <taxon>Eutheria</taxon>
        <taxon>Laurasiatheria</taxon>
        <taxon>Carnivora</taxon>
        <taxon>Caniformia</taxon>
        <taxon>Musteloidea</taxon>
        <taxon>Mustelidae</taxon>
        <taxon>Guloninae</taxon>
        <taxon>Gulo</taxon>
    </lineage>
</organism>
<sequence>SQETGQILGTPPAKQTAKLEKVQQNRAHPRQDRDKPLAAKLAGESGPFRARGGSGQDTPRLVA</sequence>